<evidence type="ECO:0000256" key="8">
    <source>
        <dbReference type="RuleBase" id="RU364100"/>
    </source>
</evidence>
<evidence type="ECO:0000256" key="4">
    <source>
        <dbReference type="ARBA" id="ARBA00022801"/>
    </source>
</evidence>
<comment type="caution">
    <text evidence="9">The sequence shown here is derived from an EMBL/GenBank/DDBJ whole genome shotgun (WGS) entry which is preliminary data.</text>
</comment>
<keyword evidence="3" id="KW-0227">DNA damage</keyword>
<keyword evidence="4 8" id="KW-0378">Hydrolase</keyword>
<accession>A0A0N8RK97</accession>
<dbReference type="GO" id="GO:0106300">
    <property type="term" value="P:protein-DNA covalent cross-linking repair"/>
    <property type="evidence" value="ECO:0007669"/>
    <property type="project" value="InterPro"/>
</dbReference>
<evidence type="ECO:0000256" key="2">
    <source>
        <dbReference type="ARBA" id="ARBA00022670"/>
    </source>
</evidence>
<dbReference type="GO" id="GO:0008233">
    <property type="term" value="F:peptidase activity"/>
    <property type="evidence" value="ECO:0007669"/>
    <property type="project" value="UniProtKB-KW"/>
</dbReference>
<dbReference type="InterPro" id="IPR036590">
    <property type="entry name" value="SRAP-like"/>
</dbReference>
<dbReference type="PANTHER" id="PTHR13604:SF0">
    <property type="entry name" value="ABASIC SITE PROCESSING PROTEIN HMCES"/>
    <property type="match status" value="1"/>
</dbReference>
<organism evidence="9 10">
    <name type="scientific">Pseudomonas amygdali pv. eriobotryae</name>
    <dbReference type="NCBI Taxonomy" id="129137"/>
    <lineage>
        <taxon>Bacteria</taxon>
        <taxon>Pseudomonadati</taxon>
        <taxon>Pseudomonadota</taxon>
        <taxon>Gammaproteobacteria</taxon>
        <taxon>Pseudomonadales</taxon>
        <taxon>Pseudomonadaceae</taxon>
        <taxon>Pseudomonas</taxon>
        <taxon>Pseudomonas amygdali</taxon>
    </lineage>
</organism>
<evidence type="ECO:0000313" key="9">
    <source>
        <dbReference type="EMBL" id="KPX36583.1"/>
    </source>
</evidence>
<dbReference type="EC" id="3.4.-.-" evidence="8"/>
<dbReference type="InterPro" id="IPR003738">
    <property type="entry name" value="SRAP"/>
</dbReference>
<dbReference type="GO" id="GO:0016829">
    <property type="term" value="F:lyase activity"/>
    <property type="evidence" value="ECO:0007669"/>
    <property type="project" value="UniProtKB-KW"/>
</dbReference>
<evidence type="ECO:0000256" key="6">
    <source>
        <dbReference type="ARBA" id="ARBA00023125"/>
    </source>
</evidence>
<evidence type="ECO:0000256" key="7">
    <source>
        <dbReference type="ARBA" id="ARBA00023239"/>
    </source>
</evidence>
<evidence type="ECO:0000256" key="3">
    <source>
        <dbReference type="ARBA" id="ARBA00022763"/>
    </source>
</evidence>
<proteinExistence type="inferred from homology"/>
<name>A0A0N8RK97_PSEA0</name>
<keyword evidence="6" id="KW-0238">DNA-binding</keyword>
<comment type="similarity">
    <text evidence="1 8">Belongs to the SOS response-associated peptidase family.</text>
</comment>
<dbReference type="EMBL" id="LJQI01000078">
    <property type="protein sequence ID" value="KPX36583.1"/>
    <property type="molecule type" value="Genomic_DNA"/>
</dbReference>
<dbReference type="Proteomes" id="UP000050490">
    <property type="component" value="Unassembled WGS sequence"/>
</dbReference>
<dbReference type="PATRIC" id="fig|129137.4.peg.1310"/>
<evidence type="ECO:0000256" key="5">
    <source>
        <dbReference type="ARBA" id="ARBA00023124"/>
    </source>
</evidence>
<keyword evidence="7" id="KW-0456">Lyase</keyword>
<gene>
    <name evidence="9" type="ORF">ALO70_102138</name>
</gene>
<dbReference type="Pfam" id="PF02586">
    <property type="entry name" value="SRAP"/>
    <property type="match status" value="1"/>
</dbReference>
<dbReference type="PANTHER" id="PTHR13604">
    <property type="entry name" value="DC12-RELATED"/>
    <property type="match status" value="1"/>
</dbReference>
<evidence type="ECO:0000313" key="10">
    <source>
        <dbReference type="Proteomes" id="UP000050490"/>
    </source>
</evidence>
<keyword evidence="2 8" id="KW-0645">Protease</keyword>
<evidence type="ECO:0000256" key="1">
    <source>
        <dbReference type="ARBA" id="ARBA00008136"/>
    </source>
</evidence>
<dbReference type="GO" id="GO:0006508">
    <property type="term" value="P:proteolysis"/>
    <property type="evidence" value="ECO:0007669"/>
    <property type="project" value="UniProtKB-KW"/>
</dbReference>
<dbReference type="GO" id="GO:0003697">
    <property type="term" value="F:single-stranded DNA binding"/>
    <property type="evidence" value="ECO:0007669"/>
    <property type="project" value="InterPro"/>
</dbReference>
<keyword evidence="5" id="KW-0190">Covalent protein-DNA linkage</keyword>
<reference evidence="9 10" key="1">
    <citation type="submission" date="2015-09" db="EMBL/GenBank/DDBJ databases">
        <title>Genome announcement of multiple Pseudomonas syringae strains.</title>
        <authorList>
            <person name="Thakur S."/>
            <person name="Wang P.W."/>
            <person name="Gong Y."/>
            <person name="Weir B.S."/>
            <person name="Guttman D.S."/>
        </authorList>
    </citation>
    <scope>NUCLEOTIDE SEQUENCE [LARGE SCALE GENOMIC DNA]</scope>
    <source>
        <strain evidence="9 10">ICMP4455</strain>
    </source>
</reference>
<dbReference type="AlphaFoldDB" id="A0A0N8RK97"/>
<protein>
    <recommendedName>
        <fullName evidence="8">Abasic site processing protein</fullName>
        <ecNumber evidence="8">3.4.-.-</ecNumber>
    </recommendedName>
</protein>
<dbReference type="SUPFAM" id="SSF143081">
    <property type="entry name" value="BB1717-like"/>
    <property type="match status" value="1"/>
</dbReference>
<sequence>MCNPAMKHNQAAACSDIWFRNRSKKSPLEAPWNADSTFYFGTDSPPFSGAFSTSDITGDIMCGRYSIYESMDHYLKELAPEQLVINGYDLWPIERYNVAPTTRVEIIRPTETGLSVDKVRWGWAPFWAQGKRPAPINARVETVMTGKFFKELWPHGRALAPANGWFEWVKDPDDPKKKQPYFIRLKSQKPMFFAALAQVHAGLQPHEGDGFVIITAASDQGMVDIHDRRPLVSAQNWRASGQTHPLPHRAPQR</sequence>
<dbReference type="Gene3D" id="3.90.1680.10">
    <property type="entry name" value="SOS response associated peptidase-like"/>
    <property type="match status" value="1"/>
</dbReference>